<evidence type="ECO:0000313" key="1">
    <source>
        <dbReference type="EMBL" id="MFH0254228.1"/>
    </source>
</evidence>
<sequence length="474" mass="53883">MRIPKPIRPSRLHRKFWDELRAREEEALIDKCDVVIGGWKFSAARHQVTKLVPRLSQLTVSCGEGSTTRLFENRTADDGRYSHTLTVRGTGSGEGVKHPYPTFRGYLKLRETSREEGNSFAKRDWEGILFSYLNINRSLQAQELVKIGLGADKRWAISNPYALALSDRAKSKVKERTLAPADNILDRTAKRTAYVLSRPAEQHFSDQIWAIFRTISKALPINDKGADPRREPTITLKTVEVCWDYFDEQPILTVLAIKSRIQSISRRILSRHLPADRLEEGLEYDSPSVMIYLKDGVAVRFYAKAETTVRFEVVYSRSEIMKAADVKGIQSITGAVDSIGKLKLDAANRLNKLFDFVRERSEAKNDDATMEELVEAVLGAADTAWDGVSLLTSLAYHHRISPFPHDSIYPQLRALKRIGVLQNEPNSPRGRNYVVTPRYRKARSQLVTSSLITNLASICSDRKRKIRRKPVRNF</sequence>
<name>A0ABW7I7Q1_9RHOB</name>
<dbReference type="RefSeq" id="WP_377170307.1">
    <property type="nucleotide sequence ID" value="NZ_JBHTJC010000002.1"/>
</dbReference>
<evidence type="ECO:0000313" key="2">
    <source>
        <dbReference type="Proteomes" id="UP001607157"/>
    </source>
</evidence>
<dbReference type="Proteomes" id="UP001607157">
    <property type="component" value="Unassembled WGS sequence"/>
</dbReference>
<proteinExistence type="predicted"/>
<accession>A0ABW7I7Q1</accession>
<reference evidence="1 2" key="1">
    <citation type="submission" date="2024-10" db="EMBL/GenBank/DDBJ databases">
        <authorList>
            <person name="Yang X.-N."/>
        </authorList>
    </citation>
    <scope>NUCLEOTIDE SEQUENCE [LARGE SCALE GENOMIC DNA]</scope>
    <source>
        <strain evidence="1 2">CAU 1059</strain>
    </source>
</reference>
<comment type="caution">
    <text evidence="1">The sequence shown here is derived from an EMBL/GenBank/DDBJ whole genome shotgun (WGS) entry which is preliminary data.</text>
</comment>
<dbReference type="EMBL" id="JBIHMM010000002">
    <property type="protein sequence ID" value="MFH0254228.1"/>
    <property type="molecule type" value="Genomic_DNA"/>
</dbReference>
<organism evidence="1 2">
    <name type="scientific">Roseovarius aquimarinus</name>
    <dbReference type="NCBI Taxonomy" id="1229156"/>
    <lineage>
        <taxon>Bacteria</taxon>
        <taxon>Pseudomonadati</taxon>
        <taxon>Pseudomonadota</taxon>
        <taxon>Alphaproteobacteria</taxon>
        <taxon>Rhodobacterales</taxon>
        <taxon>Roseobacteraceae</taxon>
        <taxon>Roseovarius</taxon>
    </lineage>
</organism>
<gene>
    <name evidence="1" type="ORF">ACGRVM_10005</name>
</gene>
<keyword evidence="2" id="KW-1185">Reference proteome</keyword>
<protein>
    <submittedName>
        <fullName evidence="1">Uncharacterized protein</fullName>
    </submittedName>
</protein>